<keyword evidence="5" id="KW-1185">Reference proteome</keyword>
<keyword evidence="2" id="KW-0813">Transport</keyword>
<protein>
    <recommendedName>
        <fullName evidence="6">Alpha-soluble NSF attachment protein</fullName>
    </recommendedName>
</protein>
<accession>A0ABR2H5P7</accession>
<sequence length="288" mass="32964">MSKEGALFFKKGEESLKKYNRNGKEKKLVEAIEFFSKSADYYESSNDWAQAGESYYKASDCLQNHNQLSDAAIAATNAGKMFSKNHDTSQKAYDAFSLAARFYRENSKPTQGAQVLCESGKLFDDKKEYDLAIQCYKDAAQIYDDENKSIQAANQISIIADIYSTQNKWIEASDYFKDVAKRRYSQPLTKVSAIEFCMKSIICRMAADDIIGAEKYLNEYLMDFPAWEKSREYVMLRGLAHAINNHDSDEFTKIVEGYAEFTTLDNWMVHSLDVIKKLIENGEEEEIC</sequence>
<dbReference type="Gene3D" id="1.25.40.10">
    <property type="entry name" value="Tetratricopeptide repeat domain"/>
    <property type="match status" value="1"/>
</dbReference>
<gene>
    <name evidence="4" type="ORF">M9Y10_027104</name>
</gene>
<evidence type="ECO:0000313" key="4">
    <source>
        <dbReference type="EMBL" id="KAK8841485.1"/>
    </source>
</evidence>
<evidence type="ECO:0000256" key="3">
    <source>
        <dbReference type="ARBA" id="ARBA00022927"/>
    </source>
</evidence>
<dbReference type="SUPFAM" id="SSF48452">
    <property type="entry name" value="TPR-like"/>
    <property type="match status" value="1"/>
</dbReference>
<comment type="caution">
    <text evidence="4">The sequence shown here is derived from an EMBL/GenBank/DDBJ whole genome shotgun (WGS) entry which is preliminary data.</text>
</comment>
<organism evidence="4 5">
    <name type="scientific">Tritrichomonas musculus</name>
    <dbReference type="NCBI Taxonomy" id="1915356"/>
    <lineage>
        <taxon>Eukaryota</taxon>
        <taxon>Metamonada</taxon>
        <taxon>Parabasalia</taxon>
        <taxon>Tritrichomonadida</taxon>
        <taxon>Tritrichomonadidae</taxon>
        <taxon>Tritrichomonas</taxon>
    </lineage>
</organism>
<dbReference type="Pfam" id="PF14938">
    <property type="entry name" value="SNAP"/>
    <property type="match status" value="1"/>
</dbReference>
<evidence type="ECO:0000256" key="2">
    <source>
        <dbReference type="ARBA" id="ARBA00022448"/>
    </source>
</evidence>
<dbReference type="EMBL" id="JAPFFF010000041">
    <property type="protein sequence ID" value="KAK8841485.1"/>
    <property type="molecule type" value="Genomic_DNA"/>
</dbReference>
<dbReference type="InterPro" id="IPR011990">
    <property type="entry name" value="TPR-like_helical_dom_sf"/>
</dbReference>
<dbReference type="PANTHER" id="PTHR13768">
    <property type="entry name" value="SOLUBLE NSF ATTACHMENT PROTEIN SNAP"/>
    <property type="match status" value="1"/>
</dbReference>
<reference evidence="4 5" key="1">
    <citation type="submission" date="2024-04" db="EMBL/GenBank/DDBJ databases">
        <title>Tritrichomonas musculus Genome.</title>
        <authorList>
            <person name="Alves-Ferreira E."/>
            <person name="Grigg M."/>
            <person name="Lorenzi H."/>
            <person name="Galac M."/>
        </authorList>
    </citation>
    <scope>NUCLEOTIDE SEQUENCE [LARGE SCALE GENOMIC DNA]</scope>
    <source>
        <strain evidence="4 5">EAF2021</strain>
    </source>
</reference>
<evidence type="ECO:0008006" key="6">
    <source>
        <dbReference type="Google" id="ProtNLM"/>
    </source>
</evidence>
<dbReference type="PRINTS" id="PR00448">
    <property type="entry name" value="NSFATTACHMNT"/>
</dbReference>
<dbReference type="InterPro" id="IPR000744">
    <property type="entry name" value="NSF_attach"/>
</dbReference>
<evidence type="ECO:0000256" key="1">
    <source>
        <dbReference type="ARBA" id="ARBA00010050"/>
    </source>
</evidence>
<name>A0ABR2H5P7_9EUKA</name>
<evidence type="ECO:0000313" key="5">
    <source>
        <dbReference type="Proteomes" id="UP001470230"/>
    </source>
</evidence>
<dbReference type="PANTHER" id="PTHR13768:SF8">
    <property type="entry name" value="ALPHA-SOLUBLE NSF ATTACHMENT PROTEIN"/>
    <property type="match status" value="1"/>
</dbReference>
<dbReference type="Proteomes" id="UP001470230">
    <property type="component" value="Unassembled WGS sequence"/>
</dbReference>
<keyword evidence="3" id="KW-0653">Protein transport</keyword>
<comment type="similarity">
    <text evidence="1">Belongs to the SNAP family.</text>
</comment>
<proteinExistence type="inferred from homology"/>